<evidence type="ECO:0000256" key="5">
    <source>
        <dbReference type="ARBA" id="ARBA00022806"/>
    </source>
</evidence>
<evidence type="ECO:0000256" key="9">
    <source>
        <dbReference type="ARBA" id="ARBA00023125"/>
    </source>
</evidence>
<proteinExistence type="inferred from homology"/>
<dbReference type="PANTHER" id="PTHR11472:SF34">
    <property type="entry name" value="REGULATOR OF TELOMERE ELONGATION HELICASE 1"/>
    <property type="match status" value="1"/>
</dbReference>
<keyword evidence="5 17" id="KW-0347">Helicase</keyword>
<dbReference type="Pfam" id="PF06733">
    <property type="entry name" value="DEAD_2"/>
    <property type="match status" value="1"/>
</dbReference>
<dbReference type="GO" id="GO:0016818">
    <property type="term" value="F:hydrolase activity, acting on acid anhydrides, in phosphorus-containing anhydrides"/>
    <property type="evidence" value="ECO:0007669"/>
    <property type="project" value="InterPro"/>
</dbReference>
<dbReference type="FunFam" id="3.40.50.300:FF:000437">
    <property type="entry name" value="ATP-dependent DNA helicase DinG"/>
    <property type="match status" value="1"/>
</dbReference>
<keyword evidence="8" id="KW-0411">Iron-sulfur</keyword>
<dbReference type="GO" id="GO:0046872">
    <property type="term" value="F:metal ion binding"/>
    <property type="evidence" value="ECO:0007669"/>
    <property type="project" value="UniProtKB-KW"/>
</dbReference>
<evidence type="ECO:0000256" key="4">
    <source>
        <dbReference type="ARBA" id="ARBA00022801"/>
    </source>
</evidence>
<dbReference type="OrthoDB" id="9805194at2"/>
<dbReference type="Gene3D" id="3.40.50.300">
    <property type="entry name" value="P-loop containing nucleotide triphosphate hydrolases"/>
    <property type="match status" value="2"/>
</dbReference>
<evidence type="ECO:0000256" key="15">
    <source>
        <dbReference type="ARBA" id="ARBA00079061"/>
    </source>
</evidence>
<dbReference type="GO" id="GO:0005524">
    <property type="term" value="F:ATP binding"/>
    <property type="evidence" value="ECO:0007669"/>
    <property type="project" value="UniProtKB-KW"/>
</dbReference>
<comment type="catalytic activity">
    <reaction evidence="13">
        <text>ATP + H2O = ADP + phosphate + H(+)</text>
        <dbReference type="Rhea" id="RHEA:13065"/>
        <dbReference type="ChEBI" id="CHEBI:15377"/>
        <dbReference type="ChEBI" id="CHEBI:15378"/>
        <dbReference type="ChEBI" id="CHEBI:30616"/>
        <dbReference type="ChEBI" id="CHEBI:43474"/>
        <dbReference type="ChEBI" id="CHEBI:456216"/>
        <dbReference type="EC" id="5.6.2.3"/>
    </reaction>
</comment>
<comment type="similarity">
    <text evidence="11">Belongs to the helicase family. DinG subfamily.</text>
</comment>
<dbReference type="GO" id="GO:0051536">
    <property type="term" value="F:iron-sulfur cluster binding"/>
    <property type="evidence" value="ECO:0007669"/>
    <property type="project" value="UniProtKB-KW"/>
</dbReference>
<dbReference type="InterPro" id="IPR045028">
    <property type="entry name" value="DinG/Rad3-like"/>
</dbReference>
<evidence type="ECO:0000256" key="3">
    <source>
        <dbReference type="ARBA" id="ARBA00022741"/>
    </source>
</evidence>
<dbReference type="SMART" id="SM00491">
    <property type="entry name" value="HELICc2"/>
    <property type="match status" value="1"/>
</dbReference>
<evidence type="ECO:0000256" key="12">
    <source>
        <dbReference type="ARBA" id="ARBA00044969"/>
    </source>
</evidence>
<keyword evidence="10" id="KW-0413">Isomerase</keyword>
<evidence type="ECO:0000256" key="14">
    <source>
        <dbReference type="ARBA" id="ARBA00073590"/>
    </source>
</evidence>
<keyword evidence="18" id="KW-1185">Reference proteome</keyword>
<reference evidence="18" key="1">
    <citation type="submission" date="2017-01" db="EMBL/GenBank/DDBJ databases">
        <authorList>
            <person name="Varghese N."/>
            <person name="Submissions S."/>
        </authorList>
    </citation>
    <scope>NUCLEOTIDE SEQUENCE [LARGE SCALE GENOMIC DNA]</scope>
    <source>
        <strain evidence="18">DSM 44531</strain>
    </source>
</reference>
<evidence type="ECO:0000256" key="8">
    <source>
        <dbReference type="ARBA" id="ARBA00023014"/>
    </source>
</evidence>
<dbReference type="SMART" id="SM00487">
    <property type="entry name" value="DEXDc"/>
    <property type="match status" value="1"/>
</dbReference>
<accession>A0A1N7K7F9</accession>
<dbReference type="STRING" id="1161099.SAMN05444817_11521"/>
<dbReference type="InterPro" id="IPR014001">
    <property type="entry name" value="Helicase_ATP-bd"/>
</dbReference>
<keyword evidence="7" id="KW-0408">Iron</keyword>
<evidence type="ECO:0000313" key="18">
    <source>
        <dbReference type="Proteomes" id="UP000186292"/>
    </source>
</evidence>
<evidence type="ECO:0000259" key="16">
    <source>
        <dbReference type="PROSITE" id="PS51193"/>
    </source>
</evidence>
<dbReference type="InterPro" id="IPR027417">
    <property type="entry name" value="P-loop_NTPase"/>
</dbReference>
<dbReference type="GO" id="GO:0003677">
    <property type="term" value="F:DNA binding"/>
    <property type="evidence" value="ECO:0007669"/>
    <property type="project" value="UniProtKB-KW"/>
</dbReference>
<dbReference type="InterPro" id="IPR010614">
    <property type="entry name" value="RAD3-like_helicase_DEAD"/>
</dbReference>
<organism evidence="17 18">
    <name type="scientific">Corynebacterium appendicis CIP 107643</name>
    <dbReference type="NCBI Taxonomy" id="1161099"/>
    <lineage>
        <taxon>Bacteria</taxon>
        <taxon>Bacillati</taxon>
        <taxon>Actinomycetota</taxon>
        <taxon>Actinomycetes</taxon>
        <taxon>Mycobacteriales</taxon>
        <taxon>Corynebacteriaceae</taxon>
        <taxon>Corynebacterium</taxon>
    </lineage>
</organism>
<evidence type="ECO:0000256" key="6">
    <source>
        <dbReference type="ARBA" id="ARBA00022840"/>
    </source>
</evidence>
<evidence type="ECO:0000313" key="17">
    <source>
        <dbReference type="EMBL" id="SIS57523.1"/>
    </source>
</evidence>
<protein>
    <recommendedName>
        <fullName evidence="14">ATP-dependent helicase DinG</fullName>
        <ecNumber evidence="12">5.6.2.3</ecNumber>
    </recommendedName>
    <alternativeName>
        <fullName evidence="15">DNA 5'-3' helicase DinG</fullName>
    </alternativeName>
</protein>
<dbReference type="PROSITE" id="PS51193">
    <property type="entry name" value="HELICASE_ATP_BIND_2"/>
    <property type="match status" value="1"/>
</dbReference>
<dbReference type="AlphaFoldDB" id="A0A1N7K7F9"/>
<evidence type="ECO:0000256" key="1">
    <source>
        <dbReference type="ARBA" id="ARBA00001966"/>
    </source>
</evidence>
<keyword evidence="9" id="KW-0238">DNA-binding</keyword>
<dbReference type="Pfam" id="PF00270">
    <property type="entry name" value="DEAD"/>
    <property type="match status" value="1"/>
</dbReference>
<dbReference type="SUPFAM" id="SSF52540">
    <property type="entry name" value="P-loop containing nucleoside triphosphate hydrolases"/>
    <property type="match status" value="1"/>
</dbReference>
<keyword evidence="3" id="KW-0547">Nucleotide-binding</keyword>
<dbReference type="GO" id="GO:0006139">
    <property type="term" value="P:nucleobase-containing compound metabolic process"/>
    <property type="evidence" value="ECO:0007669"/>
    <property type="project" value="InterPro"/>
</dbReference>
<dbReference type="InterPro" id="IPR011545">
    <property type="entry name" value="DEAD/DEAH_box_helicase_dom"/>
</dbReference>
<evidence type="ECO:0000256" key="13">
    <source>
        <dbReference type="ARBA" id="ARBA00048954"/>
    </source>
</evidence>
<name>A0A1N7K7F9_9CORY</name>
<dbReference type="EMBL" id="FTOF01000015">
    <property type="protein sequence ID" value="SIS57523.1"/>
    <property type="molecule type" value="Genomic_DNA"/>
</dbReference>
<evidence type="ECO:0000256" key="7">
    <source>
        <dbReference type="ARBA" id="ARBA00023004"/>
    </source>
</evidence>
<dbReference type="RefSeq" id="WP_076599893.1">
    <property type="nucleotide sequence ID" value="NZ_CP046976.1"/>
</dbReference>
<dbReference type="PANTHER" id="PTHR11472">
    <property type="entry name" value="DNA REPAIR DEAD HELICASE RAD3/XP-D SUBFAMILY MEMBER"/>
    <property type="match status" value="1"/>
</dbReference>
<sequence>MTGAQEDNEQDKDPDRPLSLSTEELLDAAVDALGGARRPGQVAMAEAVSNAVESERHLAVQAGTGTGKSLAYLVPAIRHAQATDTTVIVSTATLALQRQLVERDLPRLVEALDPLLPRTPTFAIQKGRSNYLCLNKLTVDQEAPEALMDTDEVSWLGGHIKRVHEWADETETGDRDELEPGVPDMAWRQVSVTANECLGATRCPHGEECFAEAARRRTQDVDIVVANHALLAIDAMSDVNILPEHDVVIIDEAHELDGRVTSVATNELSARALTLAARRAGKLKAKTEQQKLEELIDDFSAVLDLETPGRWETISDPARASFAAVRDALWRTREAIARVPEGEATNDPETFAERENLKNHLQEQHDSLVRILEVFDEEDPTKHFDVVWLTRSERYGDSVAVAPLSVAALLRERLFTEQTVVLASATLAVGGNFRAMAANWGLPDGSWDSLDAGTPFDPRKSGILYIARHLPPPGRDGLRSETLDEMAELITAAGGRTLGLFSSKRAAVEAAEALHPRLPFDIYVQGDDSIGALVKEFTNNENSCLFGTLTLWQGVDVPGSSLSQVIIDRIPFPRPDDPLLQARSNAADAAGRSGFMEVSATHAALLLAQGTGRLLRSTTDRGVVSVLDSRLATKRYGQFLRASLPDFWQTTDPEVVRGALRRLTAPQKGGK</sequence>
<evidence type="ECO:0000256" key="2">
    <source>
        <dbReference type="ARBA" id="ARBA00022723"/>
    </source>
</evidence>
<keyword evidence="2" id="KW-0479">Metal-binding</keyword>
<feature type="domain" description="Helicase ATP-binding" evidence="16">
    <location>
        <begin position="27"/>
        <end position="299"/>
    </location>
</feature>
<keyword evidence="4" id="KW-0378">Hydrolase</keyword>
<dbReference type="Pfam" id="PF13307">
    <property type="entry name" value="Helicase_C_2"/>
    <property type="match status" value="1"/>
</dbReference>
<evidence type="ECO:0000256" key="10">
    <source>
        <dbReference type="ARBA" id="ARBA00023235"/>
    </source>
</evidence>
<gene>
    <name evidence="17" type="ORF">SAMN05444817_11521</name>
</gene>
<dbReference type="InterPro" id="IPR014013">
    <property type="entry name" value="Helic_SF1/SF2_ATP-bd_DinG/Rad3"/>
</dbReference>
<dbReference type="GO" id="GO:0043139">
    <property type="term" value="F:5'-3' DNA helicase activity"/>
    <property type="evidence" value="ECO:0007669"/>
    <property type="project" value="UniProtKB-EC"/>
</dbReference>
<dbReference type="Proteomes" id="UP000186292">
    <property type="component" value="Unassembled WGS sequence"/>
</dbReference>
<keyword evidence="6" id="KW-0067">ATP-binding</keyword>
<dbReference type="EC" id="5.6.2.3" evidence="12"/>
<comment type="cofactor">
    <cofactor evidence="1">
        <name>[4Fe-4S] cluster</name>
        <dbReference type="ChEBI" id="CHEBI:49883"/>
    </cofactor>
</comment>
<dbReference type="InterPro" id="IPR006555">
    <property type="entry name" value="ATP-dep_Helicase_C"/>
</dbReference>
<evidence type="ECO:0000256" key="11">
    <source>
        <dbReference type="ARBA" id="ARBA00038058"/>
    </source>
</evidence>